<keyword evidence="3" id="KW-1185">Reference proteome</keyword>
<keyword evidence="1" id="KW-0812">Transmembrane</keyword>
<protein>
    <recommendedName>
        <fullName evidence="4">DUF4386 domain-containing protein</fullName>
    </recommendedName>
</protein>
<keyword evidence="1" id="KW-1133">Transmembrane helix</keyword>
<name>A0A0P6XLB2_9CHLR</name>
<sequence>MMKSQMTQFIHSATPRAAAIAGILFSIFFAITIILIRLSVPTDPTTVNDWTDATRSQVGLALRLMPFAGIAFLWFVGVVRDRLGEFEDKFFSTVTLGSGLLFLAMSFIAMANGAGMLAIYQATGGQAMSAELYALNRSVMNQIFNTYGLKMAGVFMFSISTLWLRTGVMPRLLCYFTYALVVFMLVTTSQNLWMVLIFPAWVLIVSILILVLTCAVKLREAKMA</sequence>
<dbReference type="STRING" id="1134406.ADN00_00675"/>
<feature type="transmembrane region" description="Helical" evidence="1">
    <location>
        <begin position="172"/>
        <end position="190"/>
    </location>
</feature>
<keyword evidence="1" id="KW-0472">Membrane</keyword>
<comment type="caution">
    <text evidence="2">The sequence shown here is derived from an EMBL/GenBank/DDBJ whole genome shotgun (WGS) entry which is preliminary data.</text>
</comment>
<gene>
    <name evidence="2" type="ORF">ADN00_00675</name>
</gene>
<feature type="transmembrane region" description="Helical" evidence="1">
    <location>
        <begin position="143"/>
        <end position="165"/>
    </location>
</feature>
<accession>A0A0P6XLB2</accession>
<dbReference type="PATRIC" id="fig|1134406.4.peg.3530"/>
<dbReference type="OrthoDB" id="3381134at2"/>
<organism evidence="2 3">
    <name type="scientific">Ornatilinea apprima</name>
    <dbReference type="NCBI Taxonomy" id="1134406"/>
    <lineage>
        <taxon>Bacteria</taxon>
        <taxon>Bacillati</taxon>
        <taxon>Chloroflexota</taxon>
        <taxon>Anaerolineae</taxon>
        <taxon>Anaerolineales</taxon>
        <taxon>Anaerolineaceae</taxon>
        <taxon>Ornatilinea</taxon>
    </lineage>
</organism>
<evidence type="ECO:0000256" key="1">
    <source>
        <dbReference type="SAM" id="Phobius"/>
    </source>
</evidence>
<evidence type="ECO:0008006" key="4">
    <source>
        <dbReference type="Google" id="ProtNLM"/>
    </source>
</evidence>
<feature type="transmembrane region" description="Helical" evidence="1">
    <location>
        <begin position="20"/>
        <end position="40"/>
    </location>
</feature>
<feature type="transmembrane region" description="Helical" evidence="1">
    <location>
        <begin position="100"/>
        <end position="123"/>
    </location>
</feature>
<reference evidence="2 3" key="1">
    <citation type="submission" date="2015-07" db="EMBL/GenBank/DDBJ databases">
        <title>Genome sequence of Ornatilinea apprima DSM 23815.</title>
        <authorList>
            <person name="Hemp J."/>
            <person name="Ward L.M."/>
            <person name="Pace L.A."/>
            <person name="Fischer W.W."/>
        </authorList>
    </citation>
    <scope>NUCLEOTIDE SEQUENCE [LARGE SCALE GENOMIC DNA]</scope>
    <source>
        <strain evidence="2 3">P3M-1</strain>
    </source>
</reference>
<proteinExistence type="predicted"/>
<dbReference type="EMBL" id="LGCL01000002">
    <property type="protein sequence ID" value="KPL81077.1"/>
    <property type="molecule type" value="Genomic_DNA"/>
</dbReference>
<dbReference type="Proteomes" id="UP000050417">
    <property type="component" value="Unassembled WGS sequence"/>
</dbReference>
<dbReference type="AlphaFoldDB" id="A0A0P6XLB2"/>
<evidence type="ECO:0000313" key="3">
    <source>
        <dbReference type="Proteomes" id="UP000050417"/>
    </source>
</evidence>
<evidence type="ECO:0000313" key="2">
    <source>
        <dbReference type="EMBL" id="KPL81077.1"/>
    </source>
</evidence>
<feature type="transmembrane region" description="Helical" evidence="1">
    <location>
        <begin position="196"/>
        <end position="218"/>
    </location>
</feature>
<feature type="transmembrane region" description="Helical" evidence="1">
    <location>
        <begin position="60"/>
        <end position="79"/>
    </location>
</feature>